<dbReference type="InterPro" id="IPR011009">
    <property type="entry name" value="Kinase-like_dom_sf"/>
</dbReference>
<evidence type="ECO:0000256" key="2">
    <source>
        <dbReference type="ARBA" id="ARBA00022679"/>
    </source>
</evidence>
<dbReference type="CDD" id="cd14014">
    <property type="entry name" value="STKc_PknB_like"/>
    <property type="match status" value="1"/>
</dbReference>
<dbReference type="InterPro" id="IPR000719">
    <property type="entry name" value="Prot_kinase_dom"/>
</dbReference>
<feature type="domain" description="Protein kinase" evidence="9">
    <location>
        <begin position="15"/>
        <end position="283"/>
    </location>
</feature>
<evidence type="ECO:0000313" key="11">
    <source>
        <dbReference type="Proteomes" id="UP000327294"/>
    </source>
</evidence>
<dbReference type="PANTHER" id="PTHR43289">
    <property type="entry name" value="MITOGEN-ACTIVATED PROTEIN KINASE KINASE KINASE 20-RELATED"/>
    <property type="match status" value="1"/>
</dbReference>
<feature type="transmembrane region" description="Helical" evidence="8">
    <location>
        <begin position="373"/>
        <end position="394"/>
    </location>
</feature>
<dbReference type="PROSITE" id="PS50011">
    <property type="entry name" value="PROTEIN_KINASE_DOM"/>
    <property type="match status" value="1"/>
</dbReference>
<dbReference type="InterPro" id="IPR028082">
    <property type="entry name" value="Peripla_BP_I"/>
</dbReference>
<keyword evidence="5" id="KW-0418">Kinase</keyword>
<keyword evidence="2" id="KW-0808">Transferase</keyword>
<comment type="similarity">
    <text evidence="1">Belongs to the leucine-binding protein family.</text>
</comment>
<gene>
    <name evidence="10" type="ORF">F9278_44085</name>
</gene>
<dbReference type="InterPro" id="IPR008271">
    <property type="entry name" value="Ser/Thr_kinase_AS"/>
</dbReference>
<dbReference type="GO" id="GO:0004674">
    <property type="term" value="F:protein serine/threonine kinase activity"/>
    <property type="evidence" value="ECO:0007669"/>
    <property type="project" value="TreeGrafter"/>
</dbReference>
<evidence type="ECO:0000256" key="6">
    <source>
        <dbReference type="ARBA" id="ARBA00022840"/>
    </source>
</evidence>
<dbReference type="SMART" id="SM00220">
    <property type="entry name" value="S_TKc"/>
    <property type="match status" value="1"/>
</dbReference>
<dbReference type="GO" id="GO:0005524">
    <property type="term" value="F:ATP binding"/>
    <property type="evidence" value="ECO:0007669"/>
    <property type="project" value="UniProtKB-UniRule"/>
</dbReference>
<dbReference type="Pfam" id="PF00069">
    <property type="entry name" value="Pkinase"/>
    <property type="match status" value="1"/>
</dbReference>
<dbReference type="RefSeq" id="WP_152173328.1">
    <property type="nucleotide sequence ID" value="NZ_CP045096.1"/>
</dbReference>
<keyword evidence="11" id="KW-1185">Reference proteome</keyword>
<evidence type="ECO:0000256" key="7">
    <source>
        <dbReference type="PROSITE-ProRule" id="PRU10141"/>
    </source>
</evidence>
<feature type="binding site" evidence="7">
    <location>
        <position position="43"/>
    </location>
    <ligand>
        <name>ATP</name>
        <dbReference type="ChEBI" id="CHEBI:30616"/>
    </ligand>
</feature>
<evidence type="ECO:0000256" key="5">
    <source>
        <dbReference type="ARBA" id="ARBA00022777"/>
    </source>
</evidence>
<dbReference type="PROSITE" id="PS00107">
    <property type="entry name" value="PROTEIN_KINASE_ATP"/>
    <property type="match status" value="1"/>
</dbReference>
<dbReference type="EMBL" id="CP045096">
    <property type="protein sequence ID" value="QFR02007.1"/>
    <property type="molecule type" value="Genomic_DNA"/>
</dbReference>
<organism evidence="10 11">
    <name type="scientific">Streptomyces phaeolivaceus</name>
    <dbReference type="NCBI Taxonomy" id="2653200"/>
    <lineage>
        <taxon>Bacteria</taxon>
        <taxon>Bacillati</taxon>
        <taxon>Actinomycetota</taxon>
        <taxon>Actinomycetes</taxon>
        <taxon>Kitasatosporales</taxon>
        <taxon>Streptomycetaceae</taxon>
        <taxon>Streptomyces</taxon>
    </lineage>
</organism>
<dbReference type="Gene3D" id="3.40.50.2300">
    <property type="match status" value="2"/>
</dbReference>
<dbReference type="InterPro" id="IPR017441">
    <property type="entry name" value="Protein_kinase_ATP_BS"/>
</dbReference>
<keyword evidence="8" id="KW-0812">Transmembrane</keyword>
<keyword evidence="4 7" id="KW-0547">Nucleotide-binding</keyword>
<evidence type="ECO:0000259" key="9">
    <source>
        <dbReference type="PROSITE" id="PS50011"/>
    </source>
</evidence>
<protein>
    <submittedName>
        <fullName evidence="10">ABC transporter substrate-binding protein</fullName>
    </submittedName>
</protein>
<dbReference type="PANTHER" id="PTHR43289:SF34">
    <property type="entry name" value="SERINE_THREONINE-PROTEIN KINASE YBDM-RELATED"/>
    <property type="match status" value="1"/>
</dbReference>
<dbReference type="Proteomes" id="UP000327294">
    <property type="component" value="Chromosome"/>
</dbReference>
<dbReference type="AlphaFoldDB" id="A0A5P8KG65"/>
<dbReference type="PROSITE" id="PS00108">
    <property type="entry name" value="PROTEIN_KINASE_ST"/>
    <property type="match status" value="1"/>
</dbReference>
<name>A0A5P8KG65_9ACTN</name>
<keyword evidence="8" id="KW-0472">Membrane</keyword>
<dbReference type="Pfam" id="PF13458">
    <property type="entry name" value="Peripla_BP_6"/>
    <property type="match status" value="1"/>
</dbReference>
<accession>A0A5P8KG65</accession>
<dbReference type="InterPro" id="IPR028081">
    <property type="entry name" value="Leu-bd"/>
</dbReference>
<dbReference type="Gene3D" id="3.30.200.20">
    <property type="entry name" value="Phosphorylase Kinase, domain 1"/>
    <property type="match status" value="1"/>
</dbReference>
<dbReference type="SUPFAM" id="SSF56112">
    <property type="entry name" value="Protein kinase-like (PK-like)"/>
    <property type="match status" value="1"/>
</dbReference>
<keyword evidence="6 7" id="KW-0067">ATP-binding</keyword>
<proteinExistence type="inferred from homology"/>
<keyword evidence="8" id="KW-1133">Transmembrane helix</keyword>
<evidence type="ECO:0000256" key="3">
    <source>
        <dbReference type="ARBA" id="ARBA00022729"/>
    </source>
</evidence>
<evidence type="ECO:0000256" key="1">
    <source>
        <dbReference type="ARBA" id="ARBA00010062"/>
    </source>
</evidence>
<keyword evidence="3" id="KW-0732">Signal</keyword>
<evidence type="ECO:0000256" key="8">
    <source>
        <dbReference type="SAM" id="Phobius"/>
    </source>
</evidence>
<dbReference type="Gene3D" id="1.10.510.10">
    <property type="entry name" value="Transferase(Phosphotransferase) domain 1"/>
    <property type="match status" value="1"/>
</dbReference>
<dbReference type="SUPFAM" id="SSF53822">
    <property type="entry name" value="Periplasmic binding protein-like I"/>
    <property type="match status" value="1"/>
</dbReference>
<evidence type="ECO:0000256" key="4">
    <source>
        <dbReference type="ARBA" id="ARBA00022741"/>
    </source>
</evidence>
<evidence type="ECO:0000313" key="10">
    <source>
        <dbReference type="EMBL" id="QFR02007.1"/>
    </source>
</evidence>
<sequence length="773" mass="80509">MEPLRTADPSRLGDYRLLRRLGAGGMGVVFLARAPGGAYAAVKVVRASYADDVGFRARFRREIEVARRVDSPWVVPLLGADADAEDPWLATAFVPGPSLAEVLDGPEGPEGRGPWPAASVSVLGQLLAEALDAVHRAGLVHRDVKPGNVLLAPDGPRLIDFGIARTPDGTPLTSTGVVVGSPGFLSPEQARARGADIGPPSDVFSLGCVLARTATGVRPFGAGAAAAMLLRTVYDEPELPGIPAALEPVVRACLDKDPARRPTAVEVGAALTAAVTADRERWLPEPVTRLIADRSAAVLAMGAIEPTRVSAPTARGTAAEAVAVANEPVAVDGSGDSGAPVSVDGPVSLDAVTVTSLKEPDAVRRSATTRRGFLVLGSTGAAGVLAAGGGAWWWNNRGERKAGSGGVPSSGPRTELAVAFQGDLSGAHGDIGRAQLNGARLAVARVNADADRPLRLRLRAYDDEGEPDRTLDRARRLVADERVLAVLGPTTDDCFLAAETTYTKAVLPVVSVSVGVSGQVREADLSTLRSHAQLSPTDQLLAAPCNRYLSGKADARQVFLVEDRAEGDFAWTLCDLVQRGLGRAGRDAEITSVAAGRLDAAALAGKAVAARADAVVFSGGQERAGAFAAALRGAGFSGARVATQRAFGTRFLESAGPAADGWVLATTFIDATATPAARSFAAAYEARYGERPGPYAAEAYDAVLFLAEVCGSGGSPLTERGAVVRRMREVTYKGISRTVAFSADYGYNHDALFLFRVVDRKFDFLGQYQRADV</sequence>
<reference evidence="10 11" key="1">
    <citation type="submission" date="2019-10" db="EMBL/GenBank/DDBJ databases">
        <title>Streptomyces sp. strain GY16 isolated from leaves of Broussonetia papyrifera.</title>
        <authorList>
            <person name="Mo P."/>
        </authorList>
    </citation>
    <scope>NUCLEOTIDE SEQUENCE [LARGE SCALE GENOMIC DNA]</scope>
    <source>
        <strain evidence="10 11">GY16</strain>
    </source>
</reference>
<dbReference type="KEGG" id="sphv:F9278_44085"/>